<dbReference type="InterPro" id="IPR032675">
    <property type="entry name" value="LRR_dom_sf"/>
</dbReference>
<dbReference type="InterPro" id="IPR039591">
    <property type="entry name" value="AP5M1"/>
</dbReference>
<dbReference type="PANTHER" id="PTHR16082:SF2">
    <property type="entry name" value="AP-5 COMPLEX SUBUNIT MU-1"/>
    <property type="match status" value="1"/>
</dbReference>
<gene>
    <name evidence="7" type="ORF">V6N11_035946</name>
</gene>
<evidence type="ECO:0000256" key="5">
    <source>
        <dbReference type="ARBA" id="ARBA00029433"/>
    </source>
</evidence>
<dbReference type="PROSITE" id="PS51072">
    <property type="entry name" value="MHD"/>
    <property type="match status" value="1"/>
</dbReference>
<dbReference type="SUPFAM" id="SSF52047">
    <property type="entry name" value="RNI-like"/>
    <property type="match status" value="2"/>
</dbReference>
<sequence length="1284" mass="139822">MPLMPWATHVLQWTGQRVAIPRGHTAVNSFPGLVHTARHTTGAGHARSRYLNRKEGDAEGRTSDWSEVVTSQPRRLFPRLQTVARLDRLSRSTLRIGASGSPDIFIKFLAQRFVNVKAVYIDERLSVSLSVNSVQGKRRDRDENVLTSFKLHYTAQKRPDKEEESESLSLTDAGLTAVADGFSKLEKLSLIWCSNVTSFGIMSLGRKCTFLKSLDLQGCYVGDQGLAVVGQCCKQLEDLNLRFCESLTDAGLVELATKCGKSLKSLGVAACARITDKSLEAVGSHCKSLETLSLDSEFISNKGILAIAEGCPLLKVLKLQCINVTDRALMAVGVSCLSLEMLALHSFQQFTDEGLRSIGKGCKKLKNLILSDCNFLGDRGLEAIATGCTELTHLEVNGCHNIGTIGLESVGKSCPRLTELALYYCQRIGNFALTEVGRGCKYLQALHLVDCSSLGDEAICSIAKGCRNLKKLHIRRCYEVGSKGIIAVGENCHSLTDLSLRFCDRVRDEALIAVGQGCPLQYLNVSGCNQIGDAGIVAIARGCPQLACLDVSVLQNLGDMALAELGEGCPLLKDIVLSHCHQITDIGLSHLVKNCQMLESCHMVYCPGITAAGVATVVSSCPNIKKVLVEKWKHLPHLFKHFQNKWKKNNLKAMAGDCSIRALWILNNLDAVVFSRRFPAVEKRWRAACQSENESSGNDSVKYTVFSSLPSDSELAAAFSDRKTREGSVRGFGIRVSQSKEGSDSWVDDPITRHIAGFYINREEEGEDNLMWPFALQIKGPYCILILPLVEPRHVKAYTRLCKRSDCGNAVMADENLSSLLLDLPSITGAFMVAHAIGDIITGDVADPEVIVSQSPSVGGLLDSLTGSIGITGISRAKPVAAPVASSVPSGAAAIGALPSDIPRSGSRLLDKDALRSFISSSMPFGTPLDLSYSNIFSIKANGFSSLDIPPQDLKQPAWKPYLYKGKQRLLFTIHETLHAAMYDRDEIPDSLSVSGQINCRAELEGLPDVSFPLTGVGTSKIETLSFHPCAQVPERNVDKQALVFSPPLGNFVLMRYQATCSLGPPVKGFYQLSMVSEDEGAFLFKLRLMEGYKSPLTMEFCNLTMPFPRRRILSLDGTPSIGTVSNAEHSVEWKIITSGRGLSGKSIEATFPGTVRFAPWQSQRSTSFRSVLEGTTDDDSDIDNEPVNANNMVNIEEFLVEKMNKDLPPVDLEEPFSWLAYNYAKASFKIVGASLSGVSIDPKSVSIYPTVKVPVELSSQVTSGDYILWNTLGQCPSAVNAKV</sequence>
<keyword evidence="4" id="KW-0472">Membrane</keyword>
<evidence type="ECO:0000256" key="1">
    <source>
        <dbReference type="ARBA" id="ARBA00005324"/>
    </source>
</evidence>
<dbReference type="Pfam" id="PF13516">
    <property type="entry name" value="LRR_6"/>
    <property type="match status" value="1"/>
</dbReference>
<protein>
    <recommendedName>
        <fullName evidence="6">MHD domain-containing protein</fullName>
    </recommendedName>
</protein>
<proteinExistence type="inferred from homology"/>
<dbReference type="InterPro" id="IPR028565">
    <property type="entry name" value="MHD"/>
</dbReference>
<dbReference type="Gene3D" id="2.60.40.1170">
    <property type="entry name" value="Mu homology domain, subdomain B"/>
    <property type="match status" value="1"/>
</dbReference>
<dbReference type="Gene3D" id="3.80.10.10">
    <property type="entry name" value="Ribonuclease Inhibitor"/>
    <property type="match status" value="2"/>
</dbReference>
<dbReference type="EMBL" id="JBBPBN010000024">
    <property type="protein sequence ID" value="KAK9009407.1"/>
    <property type="molecule type" value="Genomic_DNA"/>
</dbReference>
<dbReference type="CDD" id="cd09256">
    <property type="entry name" value="AP_MuD_MHD"/>
    <property type="match status" value="1"/>
</dbReference>
<evidence type="ECO:0000313" key="7">
    <source>
        <dbReference type="EMBL" id="KAK9009407.1"/>
    </source>
</evidence>
<evidence type="ECO:0000256" key="2">
    <source>
        <dbReference type="ARBA" id="ARBA00022448"/>
    </source>
</evidence>
<keyword evidence="8" id="KW-1185">Reference proteome</keyword>
<reference evidence="7 8" key="1">
    <citation type="journal article" date="2024" name="G3 (Bethesda)">
        <title>Genome assembly of Hibiscus sabdariffa L. provides insights into metabolisms of medicinal natural products.</title>
        <authorList>
            <person name="Kim T."/>
        </authorList>
    </citation>
    <scope>NUCLEOTIDE SEQUENCE [LARGE SCALE GENOMIC DNA]</scope>
    <source>
        <strain evidence="7">TK-2024</strain>
        <tissue evidence="7">Old leaves</tissue>
    </source>
</reference>
<dbReference type="InterPro" id="IPR001611">
    <property type="entry name" value="Leu-rich_rpt"/>
</dbReference>
<dbReference type="Pfam" id="PF00928">
    <property type="entry name" value="Adap_comp_sub"/>
    <property type="match status" value="1"/>
</dbReference>
<evidence type="ECO:0000313" key="8">
    <source>
        <dbReference type="Proteomes" id="UP001396334"/>
    </source>
</evidence>
<comment type="subcellular location">
    <subcellularLocation>
        <location evidence="5">Endomembrane system</location>
        <topology evidence="5">Peripheral membrane protein</topology>
        <orientation evidence="5">Cytoplasmic side</orientation>
    </subcellularLocation>
</comment>
<comment type="caution">
    <text evidence="7">The sequence shown here is derived from an EMBL/GenBank/DDBJ whole genome shotgun (WGS) entry which is preliminary data.</text>
</comment>
<feature type="domain" description="MHD" evidence="6">
    <location>
        <begin position="967"/>
        <end position="1232"/>
    </location>
</feature>
<evidence type="ECO:0000256" key="4">
    <source>
        <dbReference type="ARBA" id="ARBA00023136"/>
    </source>
</evidence>
<dbReference type="Proteomes" id="UP001396334">
    <property type="component" value="Unassembled WGS sequence"/>
</dbReference>
<evidence type="ECO:0000259" key="6">
    <source>
        <dbReference type="PROSITE" id="PS51072"/>
    </source>
</evidence>
<accession>A0ABR2R905</accession>
<organism evidence="7 8">
    <name type="scientific">Hibiscus sabdariffa</name>
    <name type="common">roselle</name>
    <dbReference type="NCBI Taxonomy" id="183260"/>
    <lineage>
        <taxon>Eukaryota</taxon>
        <taxon>Viridiplantae</taxon>
        <taxon>Streptophyta</taxon>
        <taxon>Embryophyta</taxon>
        <taxon>Tracheophyta</taxon>
        <taxon>Spermatophyta</taxon>
        <taxon>Magnoliopsida</taxon>
        <taxon>eudicotyledons</taxon>
        <taxon>Gunneridae</taxon>
        <taxon>Pentapetalae</taxon>
        <taxon>rosids</taxon>
        <taxon>malvids</taxon>
        <taxon>Malvales</taxon>
        <taxon>Malvaceae</taxon>
        <taxon>Malvoideae</taxon>
        <taxon>Hibiscus</taxon>
    </lineage>
</organism>
<dbReference type="PANTHER" id="PTHR16082">
    <property type="entry name" value="AP-5 COMPLEX SUBUNIT MU-1"/>
    <property type="match status" value="1"/>
</dbReference>
<keyword evidence="3" id="KW-0653">Protein transport</keyword>
<dbReference type="InterPro" id="IPR006553">
    <property type="entry name" value="Leu-rich_rpt_Cys-con_subtyp"/>
</dbReference>
<dbReference type="SMART" id="SM00367">
    <property type="entry name" value="LRR_CC"/>
    <property type="match status" value="17"/>
</dbReference>
<name>A0ABR2R905_9ROSI</name>
<dbReference type="InterPro" id="IPR036168">
    <property type="entry name" value="AP2_Mu_C_sf"/>
</dbReference>
<dbReference type="Pfam" id="PF25372">
    <property type="entry name" value="DUF7885"/>
    <property type="match status" value="2"/>
</dbReference>
<evidence type="ECO:0000256" key="3">
    <source>
        <dbReference type="ARBA" id="ARBA00022927"/>
    </source>
</evidence>
<dbReference type="SUPFAM" id="SSF49447">
    <property type="entry name" value="Second domain of Mu2 adaptin subunit (ap50) of ap2 adaptor"/>
    <property type="match status" value="1"/>
</dbReference>
<dbReference type="InterPro" id="IPR057207">
    <property type="entry name" value="FBXL15_LRR"/>
</dbReference>
<keyword evidence="2" id="KW-0813">Transport</keyword>
<comment type="similarity">
    <text evidence="1">Belongs to the adaptor complexes medium subunit family.</text>
</comment>